<evidence type="ECO:0000313" key="7">
    <source>
        <dbReference type="RefSeq" id="XP_030055201.1"/>
    </source>
</evidence>
<keyword evidence="6" id="KW-1185">Reference proteome</keyword>
<proteinExistence type="inferred from homology"/>
<name>A0A6P7XPX6_9AMPH</name>
<accession>A0A6P7XPX6</accession>
<dbReference type="InterPro" id="IPR009786">
    <property type="entry name" value="Spot_14"/>
</dbReference>
<dbReference type="Pfam" id="PF07084">
    <property type="entry name" value="Spot_14"/>
    <property type="match status" value="1"/>
</dbReference>
<dbReference type="FunCoup" id="A0A6P7XPX6">
    <property type="interactions" value="293"/>
</dbReference>
<sequence>MQVTERQQQILCFAAAVAKCSSAIHNMEQMVMFPSLLRDVPLEPDTSTAHDTTDMYEYYILLKSIKASMENGLIPLEEWKSQMATVDKEAEVVEAPNLEALFYAHFSGLLQTLNCFTKKANTLTKRYKDLIGMAH</sequence>
<evidence type="ECO:0000256" key="5">
    <source>
        <dbReference type="ARBA" id="ARBA00023242"/>
    </source>
</evidence>
<dbReference type="PANTHER" id="PTHR14315">
    <property type="entry name" value="SPOT14 FAMILY MEMBER"/>
    <property type="match status" value="1"/>
</dbReference>
<dbReference type="GO" id="GO:0005634">
    <property type="term" value="C:nucleus"/>
    <property type="evidence" value="ECO:0007669"/>
    <property type="project" value="UniProtKB-SubCell"/>
</dbReference>
<dbReference type="RefSeq" id="XP_030055201.1">
    <property type="nucleotide sequence ID" value="XM_030199341.1"/>
</dbReference>
<protein>
    <submittedName>
        <fullName evidence="7">Thyroid hormone-inducible hepatic protein</fullName>
    </submittedName>
</protein>
<gene>
    <name evidence="7" type="primary">THRSP</name>
</gene>
<keyword evidence="4" id="KW-0963">Cytoplasm</keyword>
<dbReference type="GeneID" id="115467845"/>
<dbReference type="GO" id="GO:0005829">
    <property type="term" value="C:cytosol"/>
    <property type="evidence" value="ECO:0007669"/>
    <property type="project" value="TreeGrafter"/>
</dbReference>
<evidence type="ECO:0000313" key="6">
    <source>
        <dbReference type="Proteomes" id="UP000515156"/>
    </source>
</evidence>
<dbReference type="AlphaFoldDB" id="A0A6P7XPX6"/>
<dbReference type="InParanoid" id="A0A6P7XPX6"/>
<dbReference type="InterPro" id="IPR053719">
    <property type="entry name" value="Lipogen_MT_Stabilize_sf"/>
</dbReference>
<evidence type="ECO:0000256" key="4">
    <source>
        <dbReference type="ARBA" id="ARBA00022490"/>
    </source>
</evidence>
<reference evidence="7" key="1">
    <citation type="submission" date="2025-08" db="UniProtKB">
        <authorList>
            <consortium name="RefSeq"/>
        </authorList>
    </citation>
    <scope>IDENTIFICATION</scope>
</reference>
<evidence type="ECO:0000256" key="2">
    <source>
        <dbReference type="ARBA" id="ARBA00004496"/>
    </source>
</evidence>
<dbReference type="CTD" id="7069"/>
<evidence type="ECO:0000256" key="1">
    <source>
        <dbReference type="ARBA" id="ARBA00004123"/>
    </source>
</evidence>
<dbReference type="GO" id="GO:0046890">
    <property type="term" value="P:regulation of lipid biosynthetic process"/>
    <property type="evidence" value="ECO:0007669"/>
    <property type="project" value="TreeGrafter"/>
</dbReference>
<comment type="similarity">
    <text evidence="3">Belongs to the SPOT14 family.</text>
</comment>
<dbReference type="OrthoDB" id="9450804at2759"/>
<dbReference type="Gene3D" id="6.10.140.1610">
    <property type="match status" value="1"/>
</dbReference>
<evidence type="ECO:0000256" key="3">
    <source>
        <dbReference type="ARBA" id="ARBA00009488"/>
    </source>
</evidence>
<dbReference type="KEGG" id="muo:115467845"/>
<keyword evidence="5" id="KW-0539">Nucleus</keyword>
<dbReference type="Proteomes" id="UP000515156">
    <property type="component" value="Chromosome 4"/>
</dbReference>
<dbReference type="PANTHER" id="PTHR14315:SF24">
    <property type="entry name" value="MID1-INTERACTING PROTEIN 1-B"/>
    <property type="match status" value="1"/>
</dbReference>
<organism evidence="6 7">
    <name type="scientific">Microcaecilia unicolor</name>
    <dbReference type="NCBI Taxonomy" id="1415580"/>
    <lineage>
        <taxon>Eukaryota</taxon>
        <taxon>Metazoa</taxon>
        <taxon>Chordata</taxon>
        <taxon>Craniata</taxon>
        <taxon>Vertebrata</taxon>
        <taxon>Euteleostomi</taxon>
        <taxon>Amphibia</taxon>
        <taxon>Gymnophiona</taxon>
        <taxon>Siphonopidae</taxon>
        <taxon>Microcaecilia</taxon>
    </lineage>
</organism>
<comment type="subcellular location">
    <subcellularLocation>
        <location evidence="2">Cytoplasm</location>
    </subcellularLocation>
    <subcellularLocation>
        <location evidence="1">Nucleus</location>
    </subcellularLocation>
</comment>